<accession>A0A379IYM7</accession>
<dbReference type="Proteomes" id="UP000254260">
    <property type="component" value="Unassembled WGS sequence"/>
</dbReference>
<sequence length="253" mass="27964">MIDTHSHRLGRISAKAGDVFVTQSKSCSSLLIRVATLSKWSHVGIAVSSESVLEAVKAGGNTHGLSQQVRVVPIEVFAANVSAMRHYIRPDELTPQQTEKLNSFVNSNNENRYTALHAALTVFIPIMALCLGALAIISTIDSLARAEPSAVQSLPFWVGVLTINVFIYLIYRLMAWSFRSDWGVKATENLFRKTRFGRWLVDIKYEMFCSKLVVLAENEISGSLVSCLPSESEAQPKHIVKACEKSGWPQVDV</sequence>
<gene>
    <name evidence="2" type="ORF">NCTC10899_03790</name>
</gene>
<feature type="transmembrane region" description="Helical" evidence="1">
    <location>
        <begin position="118"/>
        <end position="140"/>
    </location>
</feature>
<dbReference type="SUPFAM" id="SSF54001">
    <property type="entry name" value="Cysteine proteinases"/>
    <property type="match status" value="1"/>
</dbReference>
<name>A0A379IYM7_ECTME</name>
<keyword evidence="1" id="KW-0812">Transmembrane</keyword>
<organism evidence="2 3">
    <name type="scientific">Ectopseudomonas mendocina</name>
    <name type="common">Pseudomonas mendocina</name>
    <dbReference type="NCBI Taxonomy" id="300"/>
    <lineage>
        <taxon>Bacteria</taxon>
        <taxon>Pseudomonadati</taxon>
        <taxon>Pseudomonadota</taxon>
        <taxon>Gammaproteobacteria</taxon>
        <taxon>Pseudomonadales</taxon>
        <taxon>Pseudomonadaceae</taxon>
        <taxon>Ectopseudomonas</taxon>
    </lineage>
</organism>
<reference evidence="2 3" key="1">
    <citation type="submission" date="2018-06" db="EMBL/GenBank/DDBJ databases">
        <authorList>
            <consortium name="Pathogen Informatics"/>
            <person name="Doyle S."/>
        </authorList>
    </citation>
    <scope>NUCLEOTIDE SEQUENCE [LARGE SCALE GENOMIC DNA]</scope>
    <source>
        <strain evidence="2 3">NCTC10899</strain>
    </source>
</reference>
<dbReference type="RefSeq" id="WP_115291948.1">
    <property type="nucleotide sequence ID" value="NZ_UGUU01000001.1"/>
</dbReference>
<evidence type="ECO:0000313" key="3">
    <source>
        <dbReference type="Proteomes" id="UP000254260"/>
    </source>
</evidence>
<keyword evidence="1" id="KW-1133">Transmembrane helix</keyword>
<dbReference type="AlphaFoldDB" id="A0A379IYM7"/>
<evidence type="ECO:0000313" key="2">
    <source>
        <dbReference type="EMBL" id="SUD40933.1"/>
    </source>
</evidence>
<dbReference type="OrthoDB" id="7063984at2"/>
<evidence type="ECO:0000256" key="1">
    <source>
        <dbReference type="SAM" id="Phobius"/>
    </source>
</evidence>
<dbReference type="EMBL" id="UGUU01000001">
    <property type="protein sequence ID" value="SUD40933.1"/>
    <property type="molecule type" value="Genomic_DNA"/>
</dbReference>
<keyword evidence="1" id="KW-0472">Membrane</keyword>
<dbReference type="Gene3D" id="3.90.1720.10">
    <property type="entry name" value="endopeptidase domain like (from Nostoc punctiforme)"/>
    <property type="match status" value="1"/>
</dbReference>
<feature type="transmembrane region" description="Helical" evidence="1">
    <location>
        <begin position="152"/>
        <end position="171"/>
    </location>
</feature>
<proteinExistence type="predicted"/>
<dbReference type="InterPro" id="IPR038765">
    <property type="entry name" value="Papain-like_cys_pep_sf"/>
</dbReference>
<protein>
    <submittedName>
        <fullName evidence="2">Uncharacterized protein</fullName>
    </submittedName>
</protein>